<comment type="similarity">
    <text evidence="7">Belongs to the PAL/histidase family.</text>
</comment>
<evidence type="ECO:0000256" key="4">
    <source>
        <dbReference type="ARBA" id="ARBA00023239"/>
    </source>
</evidence>
<evidence type="ECO:0000256" key="1">
    <source>
        <dbReference type="ARBA" id="ARBA00005113"/>
    </source>
</evidence>
<gene>
    <name evidence="10" type="primary">hutH</name>
    <name evidence="10" type="ORF">ACFPEL_12625</name>
</gene>
<evidence type="ECO:0000256" key="2">
    <source>
        <dbReference type="ARBA" id="ARBA00012994"/>
    </source>
</evidence>
<dbReference type="SUPFAM" id="SSF48557">
    <property type="entry name" value="L-aspartase-like"/>
    <property type="match status" value="1"/>
</dbReference>
<comment type="pathway">
    <text evidence="1 8">Amino-acid degradation; L-histidine degradation into L-glutamate; N-formimidoyl-L-glutamate from L-histidine: step 1/3.</text>
</comment>
<evidence type="ECO:0000256" key="8">
    <source>
        <dbReference type="RuleBase" id="RU004479"/>
    </source>
</evidence>
<dbReference type="PANTHER" id="PTHR10362">
    <property type="entry name" value="HISTIDINE AMMONIA-LYASE"/>
    <property type="match status" value="1"/>
</dbReference>
<dbReference type="NCBIfam" id="TIGR01225">
    <property type="entry name" value="hutH"/>
    <property type="match status" value="1"/>
</dbReference>
<dbReference type="EMBL" id="JBHSIM010000024">
    <property type="protein sequence ID" value="MFC4833252.1"/>
    <property type="molecule type" value="Genomic_DNA"/>
</dbReference>
<evidence type="ECO:0000313" key="10">
    <source>
        <dbReference type="EMBL" id="MFC4833252.1"/>
    </source>
</evidence>
<dbReference type="InterPro" id="IPR008948">
    <property type="entry name" value="L-Aspartase-like"/>
</dbReference>
<evidence type="ECO:0000256" key="7">
    <source>
        <dbReference type="RuleBase" id="RU003954"/>
    </source>
</evidence>
<keyword evidence="3 8" id="KW-0369">Histidine metabolism</keyword>
<dbReference type="Pfam" id="PF00221">
    <property type="entry name" value="Lyase_aromatic"/>
    <property type="match status" value="1"/>
</dbReference>
<evidence type="ECO:0000256" key="6">
    <source>
        <dbReference type="NCBIfam" id="TIGR01225"/>
    </source>
</evidence>
<dbReference type="Gene3D" id="1.20.200.10">
    <property type="entry name" value="Fumarase/aspartase (Central domain)"/>
    <property type="match status" value="1"/>
</dbReference>
<dbReference type="InterPro" id="IPR022313">
    <property type="entry name" value="Phe/His_NH3-lyase_AS"/>
</dbReference>
<keyword evidence="11" id="KW-1185">Reference proteome</keyword>
<evidence type="ECO:0000256" key="5">
    <source>
        <dbReference type="ARBA" id="ARBA00049269"/>
    </source>
</evidence>
<proteinExistence type="inferred from homology"/>
<organism evidence="10 11">
    <name type="scientific">Actinomycetospora chibensis</name>
    <dbReference type="NCBI Taxonomy" id="663606"/>
    <lineage>
        <taxon>Bacteria</taxon>
        <taxon>Bacillati</taxon>
        <taxon>Actinomycetota</taxon>
        <taxon>Actinomycetes</taxon>
        <taxon>Pseudonocardiales</taxon>
        <taxon>Pseudonocardiaceae</taxon>
        <taxon>Actinomycetospora</taxon>
    </lineage>
</organism>
<protein>
    <recommendedName>
        <fullName evidence="2 6">Histidine ammonia-lyase</fullName>
        <ecNumber evidence="2 6">4.3.1.3</ecNumber>
    </recommendedName>
</protein>
<dbReference type="GO" id="GO:0004397">
    <property type="term" value="F:histidine ammonia-lyase activity"/>
    <property type="evidence" value="ECO:0007669"/>
    <property type="project" value="UniProtKB-EC"/>
</dbReference>
<dbReference type="InterPro" id="IPR001106">
    <property type="entry name" value="Aromatic_Lyase"/>
</dbReference>
<dbReference type="NCBIfam" id="NF006871">
    <property type="entry name" value="PRK09367.1"/>
    <property type="match status" value="1"/>
</dbReference>
<comment type="catalytic activity">
    <reaction evidence="5 8">
        <text>L-histidine = trans-urocanate + NH4(+)</text>
        <dbReference type="Rhea" id="RHEA:21232"/>
        <dbReference type="ChEBI" id="CHEBI:17771"/>
        <dbReference type="ChEBI" id="CHEBI:28938"/>
        <dbReference type="ChEBI" id="CHEBI:57595"/>
        <dbReference type="EC" id="4.3.1.3"/>
    </reaction>
</comment>
<comment type="caution">
    <text evidence="10">The sequence shown here is derived from an EMBL/GenBank/DDBJ whole genome shotgun (WGS) entry which is preliminary data.</text>
</comment>
<comment type="subcellular location">
    <subcellularLocation>
        <location evidence="9">Cytoplasm</location>
    </subcellularLocation>
</comment>
<evidence type="ECO:0000256" key="9">
    <source>
        <dbReference type="RuleBase" id="RU004480"/>
    </source>
</evidence>
<evidence type="ECO:0000256" key="3">
    <source>
        <dbReference type="ARBA" id="ARBA00022808"/>
    </source>
</evidence>
<keyword evidence="4 7" id="KW-0456">Lyase</keyword>
<dbReference type="Gene3D" id="1.10.275.10">
    <property type="entry name" value="Fumarase/aspartase (N-terminal domain)"/>
    <property type="match status" value="1"/>
</dbReference>
<reference evidence="11" key="1">
    <citation type="journal article" date="2019" name="Int. J. Syst. Evol. Microbiol.">
        <title>The Global Catalogue of Microorganisms (GCM) 10K type strain sequencing project: providing services to taxonomists for standard genome sequencing and annotation.</title>
        <authorList>
            <consortium name="The Broad Institute Genomics Platform"/>
            <consortium name="The Broad Institute Genome Sequencing Center for Infectious Disease"/>
            <person name="Wu L."/>
            <person name="Ma J."/>
        </authorList>
    </citation>
    <scope>NUCLEOTIDE SEQUENCE [LARGE SCALE GENOMIC DNA]</scope>
    <source>
        <strain evidence="11">CCUG 50347</strain>
    </source>
</reference>
<dbReference type="InterPro" id="IPR005921">
    <property type="entry name" value="HutH"/>
</dbReference>
<dbReference type="InterPro" id="IPR024083">
    <property type="entry name" value="Fumarase/histidase_N"/>
</dbReference>
<sequence>MSSKMVVPSTHADPGGPDVVVVGPGPLTPGEVLAVARAEARVELADEALAFIARGRAVVEDLAERPDAHYGVSTGFGALATTLIAPEDRSRLQLGVVRSHAAGTGPDIERDVVRAMMLLRLSTMATGHTGVRPQLAHAVADLLNAGLTPSVPESGSLGCSGDLAPLAHCALALLGEGNVRDRAGTERPAGEALRAAGLAPVVPAAKEGLALVNGTEGMLALLLLTIADLDLLLGGADIVAAMSVEALLGTDAAFADDLQALRPHPGARDTARTMRQVLTGSEIMASHRGASCHEVQDAYSLRCVPAVHGAARDALTFARTVAGRELAAAIDNPVVTWDGQMRSTGAFHGAPLAHVLDLLAVVVADVAAMAERRTDRHLDPARSRGLPAFLADRPGVDSGLMLAHYTQAALVTELRRLAVPASADSIPVSAMQEDHVSLGWSSGRKLRRALDGLATVVGIELLVAARSLDLRAPLAPAPATAAVRTALRGDVAGPGPDRPVSPEIEAAARFVREGRPAASASTRYP</sequence>
<dbReference type="EC" id="4.3.1.3" evidence="2 6"/>
<accession>A0ABV9RJB2</accession>
<name>A0ABV9RJB2_9PSEU</name>
<dbReference type="RefSeq" id="WP_274192335.1">
    <property type="nucleotide sequence ID" value="NZ_BAABHN010000024.1"/>
</dbReference>
<dbReference type="Proteomes" id="UP001595909">
    <property type="component" value="Unassembled WGS sequence"/>
</dbReference>
<evidence type="ECO:0000313" key="11">
    <source>
        <dbReference type="Proteomes" id="UP001595909"/>
    </source>
</evidence>
<dbReference type="PROSITE" id="PS00488">
    <property type="entry name" value="PAL_HISTIDASE"/>
    <property type="match status" value="1"/>
</dbReference>
<dbReference type="CDD" id="cd00332">
    <property type="entry name" value="PAL-HAL"/>
    <property type="match status" value="1"/>
</dbReference>